<dbReference type="EMBL" id="CP054617">
    <property type="protein sequence ID" value="QKS49808.1"/>
    <property type="molecule type" value="Genomic_DNA"/>
</dbReference>
<sequence length="98" mass="10559">MARIIGRIGDMNAERALVLTRHDDGDVILSIGAAPRGMPYHLHSHHTTPGWEDDTASVEFCSLAGGGGRSPAVMKALRDLWDAIEADNATRPDLAIQQ</sequence>
<keyword evidence="1" id="KW-0614">Plasmid</keyword>
<evidence type="ECO:0000313" key="2">
    <source>
        <dbReference type="Proteomes" id="UP000509702"/>
    </source>
</evidence>
<reference evidence="1 2" key="1">
    <citation type="submission" date="2020-06" db="EMBL/GenBank/DDBJ databases">
        <title>Complete genome of Azosprillum oryzae KACC14407.</title>
        <authorList>
            <person name="Kim M."/>
            <person name="Park Y.-J."/>
            <person name="Shin J.-H."/>
        </authorList>
    </citation>
    <scope>NUCLEOTIDE SEQUENCE [LARGE SCALE GENOMIC DNA]</scope>
    <source>
        <strain evidence="1 2">KACC 14407</strain>
        <plasmid evidence="1 2">unnamed3</plasmid>
    </source>
</reference>
<dbReference type="AlphaFoldDB" id="A0A6N1AFD6"/>
<proteinExistence type="predicted"/>
<evidence type="ECO:0000313" key="1">
    <source>
        <dbReference type="EMBL" id="QKS49808.1"/>
    </source>
</evidence>
<dbReference type="RefSeq" id="WP_149201735.1">
    <property type="nucleotide sequence ID" value="NZ_BSOV01000012.1"/>
</dbReference>
<keyword evidence="2" id="KW-1185">Reference proteome</keyword>
<geneLocation type="plasmid" evidence="1 2">
    <name>unnamed3</name>
</geneLocation>
<protein>
    <submittedName>
        <fullName evidence="1">Uncharacterized protein</fullName>
    </submittedName>
</protein>
<dbReference type="Proteomes" id="UP000509702">
    <property type="component" value="Plasmid unnamed3"/>
</dbReference>
<accession>A0A6N1AFD6</accession>
<dbReference type="KEGG" id="aoz:HUE56_04545"/>
<name>A0A6N1AFD6_9PROT</name>
<gene>
    <name evidence="1" type="ORF">HUE56_04545</name>
</gene>
<organism evidence="1 2">
    <name type="scientific">Azospirillum oryzae</name>
    <dbReference type="NCBI Taxonomy" id="286727"/>
    <lineage>
        <taxon>Bacteria</taxon>
        <taxon>Pseudomonadati</taxon>
        <taxon>Pseudomonadota</taxon>
        <taxon>Alphaproteobacteria</taxon>
        <taxon>Rhodospirillales</taxon>
        <taxon>Azospirillaceae</taxon>
        <taxon>Azospirillum</taxon>
    </lineage>
</organism>